<dbReference type="Pfam" id="PF13302">
    <property type="entry name" value="Acetyltransf_3"/>
    <property type="match status" value="1"/>
</dbReference>
<reference evidence="3" key="1">
    <citation type="journal article" date="2019" name="Int. J. Syst. Evol. Microbiol.">
        <title>The Global Catalogue of Microorganisms (GCM) 10K type strain sequencing project: providing services to taxonomists for standard genome sequencing and annotation.</title>
        <authorList>
            <consortium name="The Broad Institute Genomics Platform"/>
            <consortium name="The Broad Institute Genome Sequencing Center for Infectious Disease"/>
            <person name="Wu L."/>
            <person name="Ma J."/>
        </authorList>
    </citation>
    <scope>NUCLEOTIDE SEQUENCE [LARGE SCALE GENOMIC DNA]</scope>
    <source>
        <strain evidence="3">JCM 16950</strain>
    </source>
</reference>
<evidence type="ECO:0000259" key="1">
    <source>
        <dbReference type="PROSITE" id="PS51186"/>
    </source>
</evidence>
<dbReference type="RefSeq" id="WP_344779622.1">
    <property type="nucleotide sequence ID" value="NZ_BAABAF010000001.1"/>
</dbReference>
<feature type="domain" description="N-acetyltransferase" evidence="1">
    <location>
        <begin position="4"/>
        <end position="150"/>
    </location>
</feature>
<keyword evidence="3" id="KW-1185">Reference proteome</keyword>
<dbReference type="InterPro" id="IPR051531">
    <property type="entry name" value="N-acetyltransferase"/>
</dbReference>
<dbReference type="PANTHER" id="PTHR43792:SF1">
    <property type="entry name" value="N-ACETYLTRANSFERASE DOMAIN-CONTAINING PROTEIN"/>
    <property type="match status" value="1"/>
</dbReference>
<evidence type="ECO:0000313" key="3">
    <source>
        <dbReference type="Proteomes" id="UP001500540"/>
    </source>
</evidence>
<dbReference type="Gene3D" id="3.40.630.30">
    <property type="match status" value="1"/>
</dbReference>
<dbReference type="PROSITE" id="PS51186">
    <property type="entry name" value="GNAT"/>
    <property type="match status" value="1"/>
</dbReference>
<dbReference type="InterPro" id="IPR000182">
    <property type="entry name" value="GNAT_dom"/>
</dbReference>
<dbReference type="SUPFAM" id="SSF55729">
    <property type="entry name" value="Acyl-CoA N-acyltransferases (Nat)"/>
    <property type="match status" value="1"/>
</dbReference>
<dbReference type="Proteomes" id="UP001500540">
    <property type="component" value="Unassembled WGS sequence"/>
</dbReference>
<dbReference type="EMBL" id="BAABAF010000001">
    <property type="protein sequence ID" value="GAA3752570.1"/>
    <property type="molecule type" value="Genomic_DNA"/>
</dbReference>
<organism evidence="2 3">
    <name type="scientific">Microbacterium kribbense</name>
    <dbReference type="NCBI Taxonomy" id="433645"/>
    <lineage>
        <taxon>Bacteria</taxon>
        <taxon>Bacillati</taxon>
        <taxon>Actinomycetota</taxon>
        <taxon>Actinomycetes</taxon>
        <taxon>Micrococcales</taxon>
        <taxon>Microbacteriaceae</taxon>
        <taxon>Microbacterium</taxon>
    </lineage>
</organism>
<dbReference type="InterPro" id="IPR016181">
    <property type="entry name" value="Acyl_CoA_acyltransferase"/>
</dbReference>
<name>A0ABP7G2X2_9MICO</name>
<comment type="caution">
    <text evidence="2">The sequence shown here is derived from an EMBL/GenBank/DDBJ whole genome shotgun (WGS) entry which is preliminary data.</text>
</comment>
<sequence length="161" mass="17297">MGHIELRAVDDDDLDAVFEMTCEPAAIALVAFIDRDAADRAAFDEWIVRTRAMPDASLYVVTDRGGFAGMITAVTAGGDREVTCWLARHAWGRGVATQALRLLVSREATRPLVARVAAHNAAAIAALQRNGFTEASHALVPAQGLGRDVEQIVYTLLPALE</sequence>
<accession>A0ABP7G2X2</accession>
<gene>
    <name evidence="2" type="ORF">GCM10022240_02050</name>
</gene>
<proteinExistence type="predicted"/>
<dbReference type="PANTHER" id="PTHR43792">
    <property type="entry name" value="GNAT FAMILY, PUTATIVE (AFU_ORTHOLOGUE AFUA_3G00765)-RELATED-RELATED"/>
    <property type="match status" value="1"/>
</dbReference>
<evidence type="ECO:0000313" key="2">
    <source>
        <dbReference type="EMBL" id="GAA3752570.1"/>
    </source>
</evidence>
<protein>
    <recommendedName>
        <fullName evidence="1">N-acetyltransferase domain-containing protein</fullName>
    </recommendedName>
</protein>